<evidence type="ECO:0000313" key="1">
    <source>
        <dbReference type="EMBL" id="MDQ0197098.1"/>
    </source>
</evidence>
<dbReference type="RefSeq" id="WP_307403803.1">
    <property type="nucleotide sequence ID" value="NZ_JAUSTW010000001.1"/>
</dbReference>
<sequence>MKKFKFNFKPSDSGKQAEEIIQELVEQTIKKVLAEQETKYYNRLKEHTS</sequence>
<reference evidence="1 2" key="1">
    <citation type="submission" date="2023-07" db="EMBL/GenBank/DDBJ databases">
        <title>Genomic Encyclopedia of Type Strains, Phase IV (KMG-IV): sequencing the most valuable type-strain genomes for metagenomic binning, comparative biology and taxonomic classification.</title>
        <authorList>
            <person name="Goeker M."/>
        </authorList>
    </citation>
    <scope>NUCLEOTIDE SEQUENCE [LARGE SCALE GENOMIC DNA]</scope>
    <source>
        <strain evidence="1 2">DSM 27594</strain>
    </source>
</reference>
<proteinExistence type="predicted"/>
<organism evidence="1 2">
    <name type="scientific">Neobacillus ginsengisoli</name>
    <dbReference type="NCBI Taxonomy" id="904295"/>
    <lineage>
        <taxon>Bacteria</taxon>
        <taxon>Bacillati</taxon>
        <taxon>Bacillota</taxon>
        <taxon>Bacilli</taxon>
        <taxon>Bacillales</taxon>
        <taxon>Bacillaceae</taxon>
        <taxon>Neobacillus</taxon>
    </lineage>
</organism>
<dbReference type="EMBL" id="JAUSTW010000001">
    <property type="protein sequence ID" value="MDQ0197098.1"/>
    <property type="molecule type" value="Genomic_DNA"/>
</dbReference>
<protein>
    <submittedName>
        <fullName evidence="1">Uncharacterized protein</fullName>
    </submittedName>
</protein>
<accession>A0ABT9XNT8</accession>
<keyword evidence="2" id="KW-1185">Reference proteome</keyword>
<dbReference type="Proteomes" id="UP001224122">
    <property type="component" value="Unassembled WGS sequence"/>
</dbReference>
<comment type="caution">
    <text evidence="1">The sequence shown here is derived from an EMBL/GenBank/DDBJ whole genome shotgun (WGS) entry which is preliminary data.</text>
</comment>
<evidence type="ECO:0000313" key="2">
    <source>
        <dbReference type="Proteomes" id="UP001224122"/>
    </source>
</evidence>
<gene>
    <name evidence="1" type="ORF">J2S10_000203</name>
</gene>
<name>A0ABT9XNT8_9BACI</name>